<dbReference type="InterPro" id="IPR027417">
    <property type="entry name" value="P-loop_NTPase"/>
</dbReference>
<dbReference type="Pfam" id="PF01656">
    <property type="entry name" value="CbiA"/>
    <property type="match status" value="1"/>
</dbReference>
<dbReference type="Gene3D" id="3.40.50.300">
    <property type="entry name" value="P-loop containing nucleotide triphosphate hydrolases"/>
    <property type="match status" value="1"/>
</dbReference>
<comment type="caution">
    <text evidence="2">The sequence shown here is derived from an EMBL/GenBank/DDBJ whole genome shotgun (WGS) entry which is preliminary data.</text>
</comment>
<dbReference type="Proteomes" id="UP001500864">
    <property type="component" value="Unassembled WGS sequence"/>
</dbReference>
<feature type="domain" description="CobQ/CobB/MinD/ParA nucleotide binding" evidence="1">
    <location>
        <begin position="7"/>
        <end position="131"/>
    </location>
</feature>
<evidence type="ECO:0000313" key="2">
    <source>
        <dbReference type="EMBL" id="GAA5110060.1"/>
    </source>
</evidence>
<dbReference type="RefSeq" id="WP_345116858.1">
    <property type="nucleotide sequence ID" value="NZ_BAABIZ010000019.1"/>
</dbReference>
<dbReference type="InterPro" id="IPR002586">
    <property type="entry name" value="CobQ/CobB/MinD/ParA_Nub-bd_dom"/>
</dbReference>
<proteinExistence type="predicted"/>
<sequence length="241" mass="27038">MTNIHMTLQGKGGVGKSFVASLVMQYLLENKIDVKGIDTDPVNQTFANYKNFNVKHLKLLEQSIIIPRNFDILMEELLNSNCQYVIDNGATTFLPLAYYLKENEAFDLLATAKKNVIIHTIITGGQALADTLSGLFSICTQIPQTANIVVWKNEFFGPIIANGKNFEEMKIFEETKERISAIVTIPQQTSSTFGEDIKTMLDKNLTFNEITNSNEFSIMAKSRLARVKSMLFNQIDNIPGI</sequence>
<evidence type="ECO:0000259" key="1">
    <source>
        <dbReference type="Pfam" id="PF01656"/>
    </source>
</evidence>
<reference evidence="3" key="1">
    <citation type="journal article" date="2019" name="Int. J. Syst. Evol. Microbiol.">
        <title>The Global Catalogue of Microorganisms (GCM) 10K type strain sequencing project: providing services to taxonomists for standard genome sequencing and annotation.</title>
        <authorList>
            <consortium name="The Broad Institute Genomics Platform"/>
            <consortium name="The Broad Institute Genome Sequencing Center for Infectious Disease"/>
            <person name="Wu L."/>
            <person name="Ma J."/>
        </authorList>
    </citation>
    <scope>NUCLEOTIDE SEQUENCE [LARGE SCALE GENOMIC DNA]</scope>
    <source>
        <strain evidence="3">JCM 17712</strain>
    </source>
</reference>
<evidence type="ECO:0000313" key="3">
    <source>
        <dbReference type="Proteomes" id="UP001500864"/>
    </source>
</evidence>
<name>A0ABP9NBW4_9HYPH</name>
<accession>A0ABP9NBW4</accession>
<dbReference type="EMBL" id="BAABIZ010000019">
    <property type="protein sequence ID" value="GAA5110060.1"/>
    <property type="molecule type" value="Genomic_DNA"/>
</dbReference>
<keyword evidence="3" id="KW-1185">Reference proteome</keyword>
<protein>
    <recommendedName>
        <fullName evidence="1">CobQ/CobB/MinD/ParA nucleotide binding domain-containing protein</fullName>
    </recommendedName>
</protein>
<organism evidence="2 3">
    <name type="scientific">Bartonella jaculi</name>
    <dbReference type="NCBI Taxonomy" id="686226"/>
    <lineage>
        <taxon>Bacteria</taxon>
        <taxon>Pseudomonadati</taxon>
        <taxon>Pseudomonadota</taxon>
        <taxon>Alphaproteobacteria</taxon>
        <taxon>Hyphomicrobiales</taxon>
        <taxon>Bartonellaceae</taxon>
        <taxon>Bartonella</taxon>
    </lineage>
</organism>
<gene>
    <name evidence="2" type="ORF">GCM10023261_13510</name>
</gene>
<dbReference type="SUPFAM" id="SSF52540">
    <property type="entry name" value="P-loop containing nucleoside triphosphate hydrolases"/>
    <property type="match status" value="1"/>
</dbReference>